<evidence type="ECO:0000256" key="7">
    <source>
        <dbReference type="SAM" id="Phobius"/>
    </source>
</evidence>
<dbReference type="SUPFAM" id="SSF52540">
    <property type="entry name" value="P-loop containing nucleoside triphosphate hydrolases"/>
    <property type="match status" value="1"/>
</dbReference>
<dbReference type="InterPro" id="IPR003593">
    <property type="entry name" value="AAA+_ATPase"/>
</dbReference>
<feature type="domain" description="ABC transmembrane type-1" evidence="9">
    <location>
        <begin position="38"/>
        <end position="319"/>
    </location>
</feature>
<evidence type="ECO:0000256" key="3">
    <source>
        <dbReference type="ARBA" id="ARBA00022741"/>
    </source>
</evidence>
<name>A0ABR7DFR3_9CLOT</name>
<comment type="caution">
    <text evidence="10">The sequence shown here is derived from an EMBL/GenBank/DDBJ whole genome shotgun (WGS) entry which is preliminary data.</text>
</comment>
<comment type="subcellular location">
    <subcellularLocation>
        <location evidence="1">Cell membrane</location>
        <topology evidence="1">Multi-pass membrane protein</topology>
    </subcellularLocation>
</comment>
<evidence type="ECO:0000256" key="5">
    <source>
        <dbReference type="ARBA" id="ARBA00022989"/>
    </source>
</evidence>
<keyword evidence="6 7" id="KW-0472">Membrane</keyword>
<evidence type="ECO:0000256" key="4">
    <source>
        <dbReference type="ARBA" id="ARBA00022840"/>
    </source>
</evidence>
<dbReference type="Gene3D" id="3.40.50.300">
    <property type="entry name" value="P-loop containing nucleotide triphosphate hydrolases"/>
    <property type="match status" value="1"/>
</dbReference>
<dbReference type="InterPro" id="IPR027417">
    <property type="entry name" value="P-loop_NTPase"/>
</dbReference>
<keyword evidence="3" id="KW-0547">Nucleotide-binding</keyword>
<evidence type="ECO:0000256" key="2">
    <source>
        <dbReference type="ARBA" id="ARBA00022692"/>
    </source>
</evidence>
<dbReference type="PROSITE" id="PS50893">
    <property type="entry name" value="ABC_TRANSPORTER_2"/>
    <property type="match status" value="1"/>
</dbReference>
<keyword evidence="2 7" id="KW-0812">Transmembrane</keyword>
<feature type="transmembrane region" description="Helical" evidence="7">
    <location>
        <begin position="37"/>
        <end position="61"/>
    </location>
</feature>
<dbReference type="Pfam" id="PF00664">
    <property type="entry name" value="ABC_membrane"/>
    <property type="match status" value="1"/>
</dbReference>
<keyword evidence="5 7" id="KW-1133">Transmembrane helix</keyword>
<feature type="transmembrane region" description="Helical" evidence="7">
    <location>
        <begin position="73"/>
        <end position="94"/>
    </location>
</feature>
<protein>
    <submittedName>
        <fullName evidence="10">ABC transporter ATP-binding protein</fullName>
    </submittedName>
</protein>
<dbReference type="Gene3D" id="1.20.1560.10">
    <property type="entry name" value="ABC transporter type 1, transmembrane domain"/>
    <property type="match status" value="1"/>
</dbReference>
<feature type="transmembrane region" description="Helical" evidence="7">
    <location>
        <begin position="144"/>
        <end position="170"/>
    </location>
</feature>
<evidence type="ECO:0000313" key="11">
    <source>
        <dbReference type="Proteomes" id="UP000596929"/>
    </source>
</evidence>
<evidence type="ECO:0000313" key="10">
    <source>
        <dbReference type="EMBL" id="MBC5630254.1"/>
    </source>
</evidence>
<dbReference type="SMART" id="SM00382">
    <property type="entry name" value="AAA"/>
    <property type="match status" value="1"/>
</dbReference>
<dbReference type="InterPro" id="IPR003439">
    <property type="entry name" value="ABC_transporter-like_ATP-bd"/>
</dbReference>
<feature type="transmembrane region" description="Helical" evidence="7">
    <location>
        <begin position="304"/>
        <end position="325"/>
    </location>
</feature>
<evidence type="ECO:0000259" key="8">
    <source>
        <dbReference type="PROSITE" id="PS50893"/>
    </source>
</evidence>
<proteinExistence type="predicted"/>
<gene>
    <name evidence="10" type="ORF">H8S20_15440</name>
</gene>
<accession>A0ABR7DFR3</accession>
<evidence type="ECO:0000256" key="1">
    <source>
        <dbReference type="ARBA" id="ARBA00004651"/>
    </source>
</evidence>
<feature type="domain" description="ABC transporter" evidence="8">
    <location>
        <begin position="358"/>
        <end position="587"/>
    </location>
</feature>
<dbReference type="Proteomes" id="UP000596929">
    <property type="component" value="Unassembled WGS sequence"/>
</dbReference>
<dbReference type="InterPro" id="IPR036640">
    <property type="entry name" value="ABC1_TM_sf"/>
</dbReference>
<feature type="transmembrane region" description="Helical" evidence="7">
    <location>
        <begin position="176"/>
        <end position="195"/>
    </location>
</feature>
<dbReference type="Pfam" id="PF00005">
    <property type="entry name" value="ABC_tran"/>
    <property type="match status" value="1"/>
</dbReference>
<evidence type="ECO:0000256" key="6">
    <source>
        <dbReference type="ARBA" id="ARBA00023136"/>
    </source>
</evidence>
<keyword evidence="4 10" id="KW-0067">ATP-binding</keyword>
<dbReference type="PROSITE" id="PS50929">
    <property type="entry name" value="ABC_TM1F"/>
    <property type="match status" value="1"/>
</dbReference>
<dbReference type="InterPro" id="IPR039421">
    <property type="entry name" value="Type_1_exporter"/>
</dbReference>
<sequence>MEFIKKVIKKIKDGTIKEMYHEAKWIYSYIRNYKMVVIFYIVLGIVGTFMSLAGSIASKYLIDAVTGYDSGRIGLIISVIISMGLGNVAISAVLSRISTKINVKVGNEIRADIYDKIINTDWESMSSYRSGDLLNRLSGDTSTVAGSVIGWIPSLITKSVQFVAILSVILYYDPTMAVLALISAPVTLLVSKVLMKRMRKFNKDIRIISSEMMSFNQETFSNLQSIKAFNLVNVFSNRLRDVQKKYTDVNLDYNRFSIYTSSFMSVVGMVVSYSCFGWGVYRLWTGHITYGTMTLFLQLSGSLSGAFSALIGLVPSAIAATTAAGRIMEIVELPRENMKDEDLVDRIAVTCDDSGLAVEIDNLNFKYADSEKVVLENANIIANPGEIVALVGPSGEGKTTTMRILLGLLNIDEGRSIIKSNDDLECDISASTRRLMAYVPQEKTMFSGTIAENMRMVKEDASDGEIIEALTAACAYDFVSKLPEGINSKIGERGNGFSEGQNQRLSIARALLRNSPILLLDEATSALDVATERRVLRNIMSLNTNKTCIVTTHRPSVLNMCDRVYKISQTQVTEVTTEEVEQMVVDF</sequence>
<evidence type="ECO:0000259" key="9">
    <source>
        <dbReference type="PROSITE" id="PS50929"/>
    </source>
</evidence>
<dbReference type="EMBL" id="JACOOO010000037">
    <property type="protein sequence ID" value="MBC5630254.1"/>
    <property type="molecule type" value="Genomic_DNA"/>
</dbReference>
<keyword evidence="11" id="KW-1185">Reference proteome</keyword>
<dbReference type="PANTHER" id="PTHR24221:SF654">
    <property type="entry name" value="ATP-BINDING CASSETTE SUB-FAMILY B MEMBER 6"/>
    <property type="match status" value="1"/>
</dbReference>
<dbReference type="RefSeq" id="WP_186860642.1">
    <property type="nucleotide sequence ID" value="NZ_JACOOO010000037.1"/>
</dbReference>
<dbReference type="CDD" id="cd07346">
    <property type="entry name" value="ABC_6TM_exporters"/>
    <property type="match status" value="1"/>
</dbReference>
<dbReference type="InterPro" id="IPR011527">
    <property type="entry name" value="ABC1_TM_dom"/>
</dbReference>
<dbReference type="GO" id="GO:0005524">
    <property type="term" value="F:ATP binding"/>
    <property type="evidence" value="ECO:0007669"/>
    <property type="project" value="UniProtKB-KW"/>
</dbReference>
<dbReference type="PANTHER" id="PTHR24221">
    <property type="entry name" value="ATP-BINDING CASSETTE SUB-FAMILY B"/>
    <property type="match status" value="1"/>
</dbReference>
<organism evidence="10 11">
    <name type="scientific">Clostridium hominis</name>
    <dbReference type="NCBI Taxonomy" id="2763036"/>
    <lineage>
        <taxon>Bacteria</taxon>
        <taxon>Bacillati</taxon>
        <taxon>Bacillota</taxon>
        <taxon>Clostridia</taxon>
        <taxon>Eubacteriales</taxon>
        <taxon>Clostridiaceae</taxon>
        <taxon>Clostridium</taxon>
    </lineage>
</organism>
<feature type="transmembrane region" description="Helical" evidence="7">
    <location>
        <begin position="263"/>
        <end position="284"/>
    </location>
</feature>
<reference evidence="10 11" key="1">
    <citation type="submission" date="2020-08" db="EMBL/GenBank/DDBJ databases">
        <title>Genome public.</title>
        <authorList>
            <person name="Liu C."/>
            <person name="Sun Q."/>
        </authorList>
    </citation>
    <scope>NUCLEOTIDE SEQUENCE [LARGE SCALE GENOMIC DNA]</scope>
    <source>
        <strain evidence="10 11">NSJ-6</strain>
    </source>
</reference>
<dbReference type="SUPFAM" id="SSF90123">
    <property type="entry name" value="ABC transporter transmembrane region"/>
    <property type="match status" value="1"/>
</dbReference>